<protein>
    <submittedName>
        <fullName evidence="2">Uncharacterized protein</fullName>
    </submittedName>
</protein>
<evidence type="ECO:0000256" key="1">
    <source>
        <dbReference type="SAM" id="MobiDB-lite"/>
    </source>
</evidence>
<dbReference type="Proteomes" id="UP000499080">
    <property type="component" value="Unassembled WGS sequence"/>
</dbReference>
<evidence type="ECO:0000313" key="2">
    <source>
        <dbReference type="EMBL" id="GBN23911.1"/>
    </source>
</evidence>
<dbReference type="EMBL" id="BGPR01203398">
    <property type="protein sequence ID" value="GBN23911.1"/>
    <property type="molecule type" value="Genomic_DNA"/>
</dbReference>
<feature type="region of interest" description="Disordered" evidence="1">
    <location>
        <begin position="19"/>
        <end position="52"/>
    </location>
</feature>
<proteinExistence type="predicted"/>
<evidence type="ECO:0000313" key="3">
    <source>
        <dbReference type="Proteomes" id="UP000499080"/>
    </source>
</evidence>
<organism evidence="2 3">
    <name type="scientific">Araneus ventricosus</name>
    <name type="common">Orbweaver spider</name>
    <name type="synonym">Epeira ventricosa</name>
    <dbReference type="NCBI Taxonomy" id="182803"/>
    <lineage>
        <taxon>Eukaryota</taxon>
        <taxon>Metazoa</taxon>
        <taxon>Ecdysozoa</taxon>
        <taxon>Arthropoda</taxon>
        <taxon>Chelicerata</taxon>
        <taxon>Arachnida</taxon>
        <taxon>Araneae</taxon>
        <taxon>Araneomorphae</taxon>
        <taxon>Entelegynae</taxon>
        <taxon>Araneoidea</taxon>
        <taxon>Araneidae</taxon>
        <taxon>Araneus</taxon>
    </lineage>
</organism>
<sequence length="92" mass="10319">MGLLRVKSCVVAKSTPVELPAQVSSSSSDHPGSKLRGEFQNSPSVASKRDANITKQISRKSWCWQVGKLQDIRLHFDYIVHSCEKFKNIFKA</sequence>
<dbReference type="AlphaFoldDB" id="A0A4Y2M9X8"/>
<gene>
    <name evidence="2" type="ORF">AVEN_258561_1</name>
</gene>
<name>A0A4Y2M9X8_ARAVE</name>
<reference evidence="2 3" key="1">
    <citation type="journal article" date="2019" name="Sci. Rep.">
        <title>Orb-weaving spider Araneus ventricosus genome elucidates the spidroin gene catalogue.</title>
        <authorList>
            <person name="Kono N."/>
            <person name="Nakamura H."/>
            <person name="Ohtoshi R."/>
            <person name="Moran D.A.P."/>
            <person name="Shinohara A."/>
            <person name="Yoshida Y."/>
            <person name="Fujiwara M."/>
            <person name="Mori M."/>
            <person name="Tomita M."/>
            <person name="Arakawa K."/>
        </authorList>
    </citation>
    <scope>NUCLEOTIDE SEQUENCE [LARGE SCALE GENOMIC DNA]</scope>
</reference>
<accession>A0A4Y2M9X8</accession>
<comment type="caution">
    <text evidence="2">The sequence shown here is derived from an EMBL/GenBank/DDBJ whole genome shotgun (WGS) entry which is preliminary data.</text>
</comment>
<keyword evidence="3" id="KW-1185">Reference proteome</keyword>